<organism evidence="3 5">
    <name type="scientific">Candidatus Chlorohelix allophototropha</name>
    <dbReference type="NCBI Taxonomy" id="3003348"/>
    <lineage>
        <taxon>Bacteria</taxon>
        <taxon>Bacillati</taxon>
        <taxon>Chloroflexota</taxon>
        <taxon>Chloroflexia</taxon>
        <taxon>Candidatus Chloroheliales</taxon>
        <taxon>Candidatus Chloroheliaceae</taxon>
        <taxon>Candidatus Chlorohelix</taxon>
    </lineage>
</organism>
<evidence type="ECO:0000313" key="6">
    <source>
        <dbReference type="Proteomes" id="UP001431572"/>
    </source>
</evidence>
<comment type="similarity">
    <text evidence="1">Belongs to the AHA1 family.</text>
</comment>
<name>A0A8T7LUJ4_9CHLR</name>
<dbReference type="InterPro" id="IPR013538">
    <property type="entry name" value="ASHA1/2-like_C"/>
</dbReference>
<evidence type="ECO:0000256" key="1">
    <source>
        <dbReference type="ARBA" id="ARBA00006817"/>
    </source>
</evidence>
<accession>A0A8T7LUJ4</accession>
<protein>
    <submittedName>
        <fullName evidence="3">SRPBCC domain-containing protein</fullName>
    </submittedName>
</protein>
<dbReference type="RefSeq" id="WP_341468330.1">
    <property type="nucleotide sequence ID" value="NZ_CP128399.1"/>
</dbReference>
<dbReference type="Proteomes" id="UP000521676">
    <property type="component" value="Unassembled WGS sequence"/>
</dbReference>
<evidence type="ECO:0000313" key="5">
    <source>
        <dbReference type="Proteomes" id="UP000521676"/>
    </source>
</evidence>
<evidence type="ECO:0000259" key="2">
    <source>
        <dbReference type="Pfam" id="PF08327"/>
    </source>
</evidence>
<dbReference type="SUPFAM" id="SSF55961">
    <property type="entry name" value="Bet v1-like"/>
    <property type="match status" value="1"/>
</dbReference>
<dbReference type="Proteomes" id="UP001431572">
    <property type="component" value="Chromosome 1"/>
</dbReference>
<reference evidence="3 5" key="1">
    <citation type="submission" date="2020-06" db="EMBL/GenBank/DDBJ databases">
        <title>Anoxygenic phototrophic Chloroflexota member uses a Type I reaction center.</title>
        <authorList>
            <person name="Tsuji J.M."/>
            <person name="Shaw N.A."/>
            <person name="Nagashima S."/>
            <person name="Venkiteswaran J."/>
            <person name="Schiff S.L."/>
            <person name="Hanada S."/>
            <person name="Tank M."/>
            <person name="Neufeld J.D."/>
        </authorList>
    </citation>
    <scope>NUCLEOTIDE SEQUENCE [LARGE SCALE GENOMIC DNA]</scope>
    <source>
        <strain evidence="3">L227-S17</strain>
    </source>
</reference>
<dbReference type="AlphaFoldDB" id="A0A8T7LUJ4"/>
<dbReference type="CDD" id="cd07814">
    <property type="entry name" value="SRPBCC_CalC_Aha1-like"/>
    <property type="match status" value="1"/>
</dbReference>
<dbReference type="EMBL" id="JACATZ010000001">
    <property type="protein sequence ID" value="NWJ44553.1"/>
    <property type="molecule type" value="Genomic_DNA"/>
</dbReference>
<keyword evidence="6" id="KW-1185">Reference proteome</keyword>
<evidence type="ECO:0000313" key="3">
    <source>
        <dbReference type="EMBL" id="NWJ44553.1"/>
    </source>
</evidence>
<dbReference type="EMBL" id="CP128399">
    <property type="protein sequence ID" value="WJW66444.1"/>
    <property type="molecule type" value="Genomic_DNA"/>
</dbReference>
<gene>
    <name evidence="3" type="ORF">HXX08_01610</name>
    <name evidence="4" type="ORF">OZ401_002242</name>
</gene>
<feature type="domain" description="Activator of Hsp90 ATPase homologue 1/2-like C-terminal" evidence="2">
    <location>
        <begin position="30"/>
        <end position="138"/>
    </location>
</feature>
<dbReference type="Gene3D" id="3.30.530.20">
    <property type="match status" value="1"/>
</dbReference>
<dbReference type="Pfam" id="PF08327">
    <property type="entry name" value="AHSA1"/>
    <property type="match status" value="1"/>
</dbReference>
<evidence type="ECO:0000313" key="4">
    <source>
        <dbReference type="EMBL" id="WJW66444.1"/>
    </source>
</evidence>
<reference evidence="4" key="2">
    <citation type="journal article" date="2024" name="Nature">
        <title>Anoxygenic phototroph of the Chloroflexota uses a type I reaction centre.</title>
        <authorList>
            <person name="Tsuji J.M."/>
            <person name="Shaw N.A."/>
            <person name="Nagashima S."/>
            <person name="Venkiteswaran J.J."/>
            <person name="Schiff S.L."/>
            <person name="Watanabe T."/>
            <person name="Fukui M."/>
            <person name="Hanada S."/>
            <person name="Tank M."/>
            <person name="Neufeld J.D."/>
        </authorList>
    </citation>
    <scope>NUCLEOTIDE SEQUENCE</scope>
    <source>
        <strain evidence="4">L227-S17</strain>
    </source>
</reference>
<dbReference type="InterPro" id="IPR023393">
    <property type="entry name" value="START-like_dom_sf"/>
</dbReference>
<sequence>MAINDKKVLGLTKSAGFEIGVRKSFPISHQKAWELVTSPEVINLWLGKTPHLNLVKGERYQTDEGISGQIKVINPGVNIRLTWQPKGWSKASTVQVRTIPNGNKTTISFHQENLPGENEREARQRYWQKVLAGIQILVEREINTEATRLIP</sequence>
<proteinExistence type="inferred from homology"/>